<dbReference type="AlphaFoldDB" id="A0A914KVM4"/>
<reference evidence="2" key="1">
    <citation type="submission" date="2022-11" db="UniProtKB">
        <authorList>
            <consortium name="WormBaseParasite"/>
        </authorList>
    </citation>
    <scope>IDENTIFICATION</scope>
</reference>
<evidence type="ECO:0000313" key="2">
    <source>
        <dbReference type="WBParaSite" id="Minc3s00135g05671"/>
    </source>
</evidence>
<organism evidence="1 2">
    <name type="scientific">Meloidogyne incognita</name>
    <name type="common">Southern root-knot nematode worm</name>
    <name type="synonym">Oxyuris incognita</name>
    <dbReference type="NCBI Taxonomy" id="6306"/>
    <lineage>
        <taxon>Eukaryota</taxon>
        <taxon>Metazoa</taxon>
        <taxon>Ecdysozoa</taxon>
        <taxon>Nematoda</taxon>
        <taxon>Chromadorea</taxon>
        <taxon>Rhabditida</taxon>
        <taxon>Tylenchina</taxon>
        <taxon>Tylenchomorpha</taxon>
        <taxon>Tylenchoidea</taxon>
        <taxon>Meloidogynidae</taxon>
        <taxon>Meloidogyninae</taxon>
        <taxon>Meloidogyne</taxon>
        <taxon>Meloidogyne incognita group</taxon>
    </lineage>
</organism>
<sequence>MRMARIDLPVIFLSRLFPPIEEEMAVFECTECLVYCLCFPFALMPNNVFHDELWTRLLLTVARLLLTITGRFLTSTRIHDVDMSLFVL</sequence>
<name>A0A914KVM4_MELIC</name>
<keyword evidence="1" id="KW-1185">Reference proteome</keyword>
<dbReference type="WBParaSite" id="Minc3s00135g05671">
    <property type="protein sequence ID" value="Minc3s00135g05671"/>
    <property type="gene ID" value="Minc3s00135g05671"/>
</dbReference>
<accession>A0A914KVM4</accession>
<evidence type="ECO:0000313" key="1">
    <source>
        <dbReference type="Proteomes" id="UP000887563"/>
    </source>
</evidence>
<proteinExistence type="predicted"/>
<protein>
    <submittedName>
        <fullName evidence="2">Secreted protein</fullName>
    </submittedName>
</protein>
<dbReference type="Proteomes" id="UP000887563">
    <property type="component" value="Unplaced"/>
</dbReference>